<dbReference type="GO" id="GO:0019706">
    <property type="term" value="F:protein-cysteine S-palmitoyltransferase activity"/>
    <property type="evidence" value="ECO:0007669"/>
    <property type="project" value="UniProtKB-EC"/>
</dbReference>
<feature type="domain" description="Palmitoyltransferase DHHC" evidence="9">
    <location>
        <begin position="342"/>
        <end position="456"/>
    </location>
</feature>
<dbReference type="InterPro" id="IPR001594">
    <property type="entry name" value="Palmitoyltrfase_DHHC"/>
</dbReference>
<feature type="repeat" description="ANK" evidence="7">
    <location>
        <begin position="91"/>
        <end position="123"/>
    </location>
</feature>
<feature type="transmembrane region" description="Helical" evidence="8">
    <location>
        <begin position="418"/>
        <end position="445"/>
    </location>
</feature>
<dbReference type="VEuPathDB" id="FungiDB:H310_11820"/>
<dbReference type="Pfam" id="PF12796">
    <property type="entry name" value="Ank_2"/>
    <property type="match status" value="2"/>
</dbReference>
<dbReference type="InterPro" id="IPR036770">
    <property type="entry name" value="Ankyrin_rpt-contain_sf"/>
</dbReference>
<keyword evidence="2 8" id="KW-0812">Transmembrane</keyword>
<organism evidence="10">
    <name type="scientific">Aphanomyces invadans</name>
    <dbReference type="NCBI Taxonomy" id="157072"/>
    <lineage>
        <taxon>Eukaryota</taxon>
        <taxon>Sar</taxon>
        <taxon>Stramenopiles</taxon>
        <taxon>Oomycota</taxon>
        <taxon>Saprolegniomycetes</taxon>
        <taxon>Saprolegniales</taxon>
        <taxon>Verrucalvaceae</taxon>
        <taxon>Aphanomyces</taxon>
    </lineage>
</organism>
<dbReference type="PROSITE" id="PS50088">
    <property type="entry name" value="ANK_REPEAT"/>
    <property type="match status" value="2"/>
</dbReference>
<accession>A0A024TLL2</accession>
<dbReference type="EC" id="2.3.1.225" evidence="8"/>
<feature type="transmembrane region" description="Helical" evidence="8">
    <location>
        <begin position="385"/>
        <end position="406"/>
    </location>
</feature>
<dbReference type="SMART" id="SM00248">
    <property type="entry name" value="ANK"/>
    <property type="match status" value="6"/>
</dbReference>
<name>A0A024TLL2_9STRA</name>
<dbReference type="PROSITE" id="PS50216">
    <property type="entry name" value="DHHC"/>
    <property type="match status" value="1"/>
</dbReference>
<evidence type="ECO:0000313" key="10">
    <source>
        <dbReference type="EMBL" id="ETV94511.1"/>
    </source>
</evidence>
<keyword evidence="6 8" id="KW-0472">Membrane</keyword>
<dbReference type="GO" id="GO:0000139">
    <property type="term" value="C:Golgi membrane"/>
    <property type="evidence" value="ECO:0007669"/>
    <property type="project" value="TreeGrafter"/>
</dbReference>
<sequence>MTMELVHLTLMKSPTWVNASDANQCSLLHWVAQRGAAPLVQLLIDHGAAIDAIDHNGLSPVHWAAAANNVAVLRAFVQAHREVLNAPDARKLRTPLIFAAQHGHIAAAVYLLRLGADAALLDKAGDSMVHWAAYKGNVELLRLCYAYADTLGLDTALFHMADSCRQTPLHLAALCGHAQVIAFLVDDVHVQMEREDVNGQTPLMLARSKGHLVAAAILQARLRRNVIRSVRHVLRAFCPRFFTRVPLYFQAGNLVLVPCWYGGVFWHWNALRGTMTWHSVLLAFTWFFFGCAAWLDPGTVAHDHHCAERYATTMHHLMSPDFAGDCNNAPRNDDAALDATLRRFCHTCHVDQPPRAKHCNACNKCVAVFDHHCPLLGTCVGRNNYTFFLAFTACMGIASLWLAWMWHTLWTHLDRRATAWCIVAVIYYTLIGLWAMGLLAFHLVLAANNHTTYSFRQHGDMQGHRESWRQNCIDRLCVSVHHYCDHVARDRRQSTHDGKVRHRHAG</sequence>
<keyword evidence="5 7" id="KW-0040">ANK repeat</keyword>
<dbReference type="GeneID" id="20088870"/>
<keyword evidence="8" id="KW-0012">Acyltransferase</keyword>
<evidence type="ECO:0000259" key="9">
    <source>
        <dbReference type="Pfam" id="PF01529"/>
    </source>
</evidence>
<protein>
    <recommendedName>
        <fullName evidence="8">Palmitoyltransferase</fullName>
        <ecNumber evidence="8">2.3.1.225</ecNumber>
    </recommendedName>
</protein>
<reference evidence="10" key="1">
    <citation type="submission" date="2013-12" db="EMBL/GenBank/DDBJ databases">
        <title>The Genome Sequence of Aphanomyces invadans NJM9701.</title>
        <authorList>
            <consortium name="The Broad Institute Genomics Platform"/>
            <person name="Russ C."/>
            <person name="Tyler B."/>
            <person name="van West P."/>
            <person name="Dieguez-Uribeondo J."/>
            <person name="Young S.K."/>
            <person name="Zeng Q."/>
            <person name="Gargeya S."/>
            <person name="Fitzgerald M."/>
            <person name="Abouelleil A."/>
            <person name="Alvarado L."/>
            <person name="Chapman S.B."/>
            <person name="Gainer-Dewar J."/>
            <person name="Goldberg J."/>
            <person name="Griggs A."/>
            <person name="Gujja S."/>
            <person name="Hansen M."/>
            <person name="Howarth C."/>
            <person name="Imamovic A."/>
            <person name="Ireland A."/>
            <person name="Larimer J."/>
            <person name="McCowan C."/>
            <person name="Murphy C."/>
            <person name="Pearson M."/>
            <person name="Poon T.W."/>
            <person name="Priest M."/>
            <person name="Roberts A."/>
            <person name="Saif S."/>
            <person name="Shea T."/>
            <person name="Sykes S."/>
            <person name="Wortman J."/>
            <person name="Nusbaum C."/>
            <person name="Birren B."/>
        </authorList>
    </citation>
    <scope>NUCLEOTIDE SEQUENCE [LARGE SCALE GENOMIC DNA]</scope>
    <source>
        <strain evidence="10">NJM9701</strain>
    </source>
</reference>
<evidence type="ECO:0000256" key="7">
    <source>
        <dbReference type="PROSITE-ProRule" id="PRU00023"/>
    </source>
</evidence>
<evidence type="ECO:0000256" key="3">
    <source>
        <dbReference type="ARBA" id="ARBA00022737"/>
    </source>
</evidence>
<gene>
    <name evidence="10" type="ORF">H310_11820</name>
</gene>
<dbReference type="Pfam" id="PF01529">
    <property type="entry name" value="DHHC"/>
    <property type="match status" value="1"/>
</dbReference>
<dbReference type="AlphaFoldDB" id="A0A024TLL2"/>
<feature type="repeat" description="ANK" evidence="7">
    <location>
        <begin position="23"/>
        <end position="55"/>
    </location>
</feature>
<keyword evidence="4 8" id="KW-1133">Transmembrane helix</keyword>
<dbReference type="PANTHER" id="PTHR24161">
    <property type="entry name" value="ANK_REP_REGION DOMAIN-CONTAINING PROTEIN-RELATED"/>
    <property type="match status" value="1"/>
</dbReference>
<dbReference type="OrthoDB" id="163438at2759"/>
<evidence type="ECO:0000256" key="1">
    <source>
        <dbReference type="ARBA" id="ARBA00004141"/>
    </source>
</evidence>
<proteinExistence type="inferred from homology"/>
<evidence type="ECO:0000256" key="2">
    <source>
        <dbReference type="ARBA" id="ARBA00022692"/>
    </source>
</evidence>
<comment type="similarity">
    <text evidence="8">Belongs to the DHHC palmitoyltransferase family.</text>
</comment>
<evidence type="ECO:0000256" key="4">
    <source>
        <dbReference type="ARBA" id="ARBA00022989"/>
    </source>
</evidence>
<dbReference type="Pfam" id="PF13637">
    <property type="entry name" value="Ank_4"/>
    <property type="match status" value="1"/>
</dbReference>
<evidence type="ECO:0000256" key="5">
    <source>
        <dbReference type="ARBA" id="ARBA00023043"/>
    </source>
</evidence>
<feature type="transmembrane region" description="Helical" evidence="8">
    <location>
        <begin position="247"/>
        <end position="268"/>
    </location>
</feature>
<evidence type="ECO:0000256" key="8">
    <source>
        <dbReference type="RuleBase" id="RU079119"/>
    </source>
</evidence>
<keyword evidence="3" id="KW-0677">Repeat</keyword>
<dbReference type="eggNOG" id="KOG0509">
    <property type="taxonomic scope" value="Eukaryota"/>
</dbReference>
<dbReference type="InterPro" id="IPR002110">
    <property type="entry name" value="Ankyrin_rpt"/>
</dbReference>
<dbReference type="EMBL" id="KI913985">
    <property type="protein sequence ID" value="ETV94511.1"/>
    <property type="molecule type" value="Genomic_DNA"/>
</dbReference>
<keyword evidence="8" id="KW-0808">Transferase</keyword>
<dbReference type="RefSeq" id="XP_008876826.1">
    <property type="nucleotide sequence ID" value="XM_008878604.1"/>
</dbReference>
<comment type="catalytic activity">
    <reaction evidence="8">
        <text>L-cysteinyl-[protein] + hexadecanoyl-CoA = S-hexadecanoyl-L-cysteinyl-[protein] + CoA</text>
        <dbReference type="Rhea" id="RHEA:36683"/>
        <dbReference type="Rhea" id="RHEA-COMP:10131"/>
        <dbReference type="Rhea" id="RHEA-COMP:11032"/>
        <dbReference type="ChEBI" id="CHEBI:29950"/>
        <dbReference type="ChEBI" id="CHEBI:57287"/>
        <dbReference type="ChEBI" id="CHEBI:57379"/>
        <dbReference type="ChEBI" id="CHEBI:74151"/>
        <dbReference type="EC" id="2.3.1.225"/>
    </reaction>
</comment>
<dbReference type="SUPFAM" id="SSF48403">
    <property type="entry name" value="Ankyrin repeat"/>
    <property type="match status" value="1"/>
</dbReference>
<dbReference type="PANTHER" id="PTHR24161:SF17">
    <property type="entry name" value="PALMITOYLTRANSFERASE"/>
    <property type="match status" value="1"/>
</dbReference>
<dbReference type="PROSITE" id="PS50297">
    <property type="entry name" value="ANK_REP_REGION"/>
    <property type="match status" value="2"/>
</dbReference>
<dbReference type="STRING" id="157072.A0A024TLL2"/>
<comment type="subcellular location">
    <subcellularLocation>
        <location evidence="1">Membrane</location>
        <topology evidence="1">Multi-pass membrane protein</topology>
    </subcellularLocation>
</comment>
<dbReference type="Gene3D" id="1.25.40.20">
    <property type="entry name" value="Ankyrin repeat-containing domain"/>
    <property type="match status" value="2"/>
</dbReference>
<evidence type="ECO:0000256" key="6">
    <source>
        <dbReference type="ARBA" id="ARBA00023136"/>
    </source>
</evidence>
<comment type="domain">
    <text evidence="8">The DHHC domain is required for palmitoyltransferase activity.</text>
</comment>